<dbReference type="PANTHER" id="PTHR42812">
    <property type="entry name" value="BETA-XYLOSIDASE"/>
    <property type="match status" value="1"/>
</dbReference>
<dbReference type="GO" id="GO:0004553">
    <property type="term" value="F:hydrolase activity, hydrolyzing O-glycosyl compounds"/>
    <property type="evidence" value="ECO:0007669"/>
    <property type="project" value="InterPro"/>
</dbReference>
<dbReference type="CDD" id="cd18617">
    <property type="entry name" value="GH43_XynB-like"/>
    <property type="match status" value="1"/>
</dbReference>
<evidence type="ECO:0000256" key="3">
    <source>
        <dbReference type="ARBA" id="ARBA00023295"/>
    </source>
</evidence>
<dbReference type="Pfam" id="PF04616">
    <property type="entry name" value="Glyco_hydro_43"/>
    <property type="match status" value="1"/>
</dbReference>
<evidence type="ECO:0000313" key="9">
    <source>
        <dbReference type="Proteomes" id="UP001249240"/>
    </source>
</evidence>
<feature type="domain" description="Beta-xylosidase C-terminal Concanavalin A-like" evidence="7">
    <location>
        <begin position="325"/>
        <end position="498"/>
    </location>
</feature>
<dbReference type="InterPro" id="IPR023296">
    <property type="entry name" value="Glyco_hydro_beta-prop_sf"/>
</dbReference>
<name>A0AAW8SSC3_9ENTE</name>
<evidence type="ECO:0000256" key="6">
    <source>
        <dbReference type="RuleBase" id="RU361187"/>
    </source>
</evidence>
<dbReference type="GO" id="GO:0005975">
    <property type="term" value="P:carbohydrate metabolic process"/>
    <property type="evidence" value="ECO:0007669"/>
    <property type="project" value="InterPro"/>
</dbReference>
<comment type="caution">
    <text evidence="8">The sequence shown here is derived from an EMBL/GenBank/DDBJ whole genome shotgun (WGS) entry which is preliminary data.</text>
</comment>
<dbReference type="SUPFAM" id="SSF49899">
    <property type="entry name" value="Concanavalin A-like lectins/glucanases"/>
    <property type="match status" value="1"/>
</dbReference>
<feature type="active site" description="Proton donor" evidence="4">
    <location>
        <position position="181"/>
    </location>
</feature>
<evidence type="ECO:0000256" key="1">
    <source>
        <dbReference type="ARBA" id="ARBA00009865"/>
    </source>
</evidence>
<feature type="site" description="Important for catalytic activity, responsible for pKa modulation of the active site Glu and correct orientation of both the proton donor and substrate" evidence="5">
    <location>
        <position position="126"/>
    </location>
</feature>
<dbReference type="SUPFAM" id="SSF75005">
    <property type="entry name" value="Arabinanase/levansucrase/invertase"/>
    <property type="match status" value="1"/>
</dbReference>
<keyword evidence="3 6" id="KW-0326">Glycosidase</keyword>
<protein>
    <submittedName>
        <fullName evidence="8">Family 43 glycosylhydrolase</fullName>
    </submittedName>
</protein>
<evidence type="ECO:0000256" key="5">
    <source>
        <dbReference type="PIRSR" id="PIRSR606710-2"/>
    </source>
</evidence>
<comment type="similarity">
    <text evidence="1 6">Belongs to the glycosyl hydrolase 43 family.</text>
</comment>
<evidence type="ECO:0000259" key="7">
    <source>
        <dbReference type="Pfam" id="PF17851"/>
    </source>
</evidence>
<dbReference type="InterPro" id="IPR051795">
    <property type="entry name" value="Glycosyl_Hydrlase_43"/>
</dbReference>
<dbReference type="RefSeq" id="WP_028021019.1">
    <property type="nucleotide sequence ID" value="NZ_CABLCA010000010.1"/>
</dbReference>
<dbReference type="InterPro" id="IPR041542">
    <property type="entry name" value="GH43_C2"/>
</dbReference>
<evidence type="ECO:0000313" key="8">
    <source>
        <dbReference type="EMBL" id="MDT2536931.1"/>
    </source>
</evidence>
<dbReference type="Gene3D" id="2.60.120.200">
    <property type="match status" value="1"/>
</dbReference>
<dbReference type="PANTHER" id="PTHR42812:SF12">
    <property type="entry name" value="BETA-XYLOSIDASE-RELATED"/>
    <property type="match status" value="1"/>
</dbReference>
<evidence type="ECO:0000256" key="2">
    <source>
        <dbReference type="ARBA" id="ARBA00022801"/>
    </source>
</evidence>
<dbReference type="Pfam" id="PF17851">
    <property type="entry name" value="GH43_C2"/>
    <property type="match status" value="1"/>
</dbReference>
<dbReference type="AlphaFoldDB" id="A0AAW8SSC3"/>
<feature type="active site" description="Proton acceptor" evidence="4">
    <location>
        <position position="16"/>
    </location>
</feature>
<dbReference type="InterPro" id="IPR013320">
    <property type="entry name" value="ConA-like_dom_sf"/>
</dbReference>
<sequence length="514" mass="58204">MIENYQNPILRGMYPDPSIVLVEDTYYMVNSTFEYYPGISLSKSTDLLNWTKVPSIVTKKEQADLSKAKSNEGIFAVCIRFINNHFYVITTNFAEFKNFIIKGSLNDQGEIIWENQRIEIDIMGIDPDLYHEEDRTYVTFTGFIDDKGTKAIQQVEIDLSTGKILRGPEVISMGTGGRDVEGPHILKRNEAYYLLAAEGGTGVGHMITMFKSANLWGPFEDTPGINPLFTNRDRANEPLQNIGHADLFQDTEENWWLTCLGTRPSTIEFKQITNMGRETLLYPVIWDKEWPEINHGLPSEIVDMTSFPSHQRVLVNQQKLTSFYDNFEQETLHPEWLSLRDTLGEDVLLKNNTLTIKGRPTTVEQEATPAFLGIRQTEKAESFTVNVAEATAINDGQIGLLSLINDTHFAAILVKQQADGFIVSRYQKVEDLTIEEILGTLDSTPTQFKLINRPATKTFLVTDGQKEQRFETSALHFSNEAIAALNTGDIQGMYALDNAEFVIESVQRQTIDRE</sequence>
<accession>A0AAW8SSC3</accession>
<dbReference type="InterPro" id="IPR006710">
    <property type="entry name" value="Glyco_hydro_43"/>
</dbReference>
<evidence type="ECO:0000256" key="4">
    <source>
        <dbReference type="PIRSR" id="PIRSR606710-1"/>
    </source>
</evidence>
<gene>
    <name evidence="8" type="ORF">P7D78_02240</name>
</gene>
<keyword evidence="2 6" id="KW-0378">Hydrolase</keyword>
<dbReference type="Proteomes" id="UP001249240">
    <property type="component" value="Unassembled WGS sequence"/>
</dbReference>
<dbReference type="Gene3D" id="2.115.10.20">
    <property type="entry name" value="Glycosyl hydrolase domain, family 43"/>
    <property type="match status" value="1"/>
</dbReference>
<organism evidence="8 9">
    <name type="scientific">Enterococcus raffinosus</name>
    <dbReference type="NCBI Taxonomy" id="71452"/>
    <lineage>
        <taxon>Bacteria</taxon>
        <taxon>Bacillati</taxon>
        <taxon>Bacillota</taxon>
        <taxon>Bacilli</taxon>
        <taxon>Lactobacillales</taxon>
        <taxon>Enterococcaceae</taxon>
        <taxon>Enterococcus</taxon>
    </lineage>
</organism>
<proteinExistence type="inferred from homology"/>
<reference evidence="8" key="1">
    <citation type="submission" date="2023-03" db="EMBL/GenBank/DDBJ databases">
        <authorList>
            <person name="Shen W."/>
            <person name="Cai J."/>
        </authorList>
    </citation>
    <scope>NUCLEOTIDE SEQUENCE</scope>
    <source>
        <strain evidence="8">B646-2</strain>
    </source>
</reference>
<dbReference type="EMBL" id="JARPXM010000001">
    <property type="protein sequence ID" value="MDT2536931.1"/>
    <property type="molecule type" value="Genomic_DNA"/>
</dbReference>